<evidence type="ECO:0000313" key="2">
    <source>
        <dbReference type="EMBL" id="KAF2093641.1"/>
    </source>
</evidence>
<dbReference type="AlphaFoldDB" id="A0A9P4M0I0"/>
<feature type="region of interest" description="Disordered" evidence="1">
    <location>
        <begin position="183"/>
        <end position="268"/>
    </location>
</feature>
<proteinExistence type="predicted"/>
<keyword evidence="3" id="KW-1185">Reference proteome</keyword>
<evidence type="ECO:0000256" key="1">
    <source>
        <dbReference type="SAM" id="MobiDB-lite"/>
    </source>
</evidence>
<gene>
    <name evidence="2" type="ORF">NA57DRAFT_81141</name>
</gene>
<comment type="caution">
    <text evidence="2">The sequence shown here is derived from an EMBL/GenBank/DDBJ whole genome shotgun (WGS) entry which is preliminary data.</text>
</comment>
<dbReference type="EMBL" id="ML978137">
    <property type="protein sequence ID" value="KAF2093641.1"/>
    <property type="molecule type" value="Genomic_DNA"/>
</dbReference>
<name>A0A9P4M0I0_9PEZI</name>
<dbReference type="Proteomes" id="UP000799772">
    <property type="component" value="Unassembled WGS sequence"/>
</dbReference>
<organism evidence="2 3">
    <name type="scientific">Rhizodiscina lignyota</name>
    <dbReference type="NCBI Taxonomy" id="1504668"/>
    <lineage>
        <taxon>Eukaryota</taxon>
        <taxon>Fungi</taxon>
        <taxon>Dikarya</taxon>
        <taxon>Ascomycota</taxon>
        <taxon>Pezizomycotina</taxon>
        <taxon>Dothideomycetes</taxon>
        <taxon>Pleosporomycetidae</taxon>
        <taxon>Aulographales</taxon>
        <taxon>Rhizodiscinaceae</taxon>
        <taxon>Rhizodiscina</taxon>
    </lineage>
</organism>
<reference evidence="2" key="1">
    <citation type="journal article" date="2020" name="Stud. Mycol.">
        <title>101 Dothideomycetes genomes: a test case for predicting lifestyles and emergence of pathogens.</title>
        <authorList>
            <person name="Haridas S."/>
            <person name="Albert R."/>
            <person name="Binder M."/>
            <person name="Bloem J."/>
            <person name="Labutti K."/>
            <person name="Salamov A."/>
            <person name="Andreopoulos B."/>
            <person name="Baker S."/>
            <person name="Barry K."/>
            <person name="Bills G."/>
            <person name="Bluhm B."/>
            <person name="Cannon C."/>
            <person name="Castanera R."/>
            <person name="Culley D."/>
            <person name="Daum C."/>
            <person name="Ezra D."/>
            <person name="Gonzalez J."/>
            <person name="Henrissat B."/>
            <person name="Kuo A."/>
            <person name="Liang C."/>
            <person name="Lipzen A."/>
            <person name="Lutzoni F."/>
            <person name="Magnuson J."/>
            <person name="Mondo S."/>
            <person name="Nolan M."/>
            <person name="Ohm R."/>
            <person name="Pangilinan J."/>
            <person name="Park H.-J."/>
            <person name="Ramirez L."/>
            <person name="Alfaro M."/>
            <person name="Sun H."/>
            <person name="Tritt A."/>
            <person name="Yoshinaga Y."/>
            <person name="Zwiers L.-H."/>
            <person name="Turgeon B."/>
            <person name="Goodwin S."/>
            <person name="Spatafora J."/>
            <person name="Crous P."/>
            <person name="Grigoriev I."/>
        </authorList>
    </citation>
    <scope>NUCLEOTIDE SEQUENCE</scope>
    <source>
        <strain evidence="2">CBS 133067</strain>
    </source>
</reference>
<sequence length="355" mass="40287">MREPYKVNFIVHKDNAFVVKDSMMISFYPNRTFKELHDEVQSRAVKIGILTKHDRFVLRLGCEDGPLVWENDFLADIVGVPVRYEIFATTRYTITIVNAQQSGEPNDISLLVPFQSDALVSTFLEEIRTRAVEEHLINKGNLKLRLGSAGGPFISPRDKLSSVVVTPATEVIFAVFQDTLHGQSEEGVSSERDTEVIDLTSEPDSEPSRPRKRLRRGHPQQTRTPSKHLDDAIEAETAVSYHKKQKVSSQSSRTATPRRRPISELPQRKDEIRDLIDNVFKTQHDFRAVYRDILNDHPGFPELTYGDLDQMEVILGRLGQMPPEVLDANRVTVIETAYHGITYAPFEELTGIHGQ</sequence>
<accession>A0A9P4M0I0</accession>
<evidence type="ECO:0000313" key="3">
    <source>
        <dbReference type="Proteomes" id="UP000799772"/>
    </source>
</evidence>
<protein>
    <submittedName>
        <fullName evidence="2">Uncharacterized protein</fullName>
    </submittedName>
</protein>